<reference evidence="2 3" key="1">
    <citation type="submission" date="2016-10" db="EMBL/GenBank/DDBJ databases">
        <authorList>
            <person name="de Groot N.N."/>
        </authorList>
    </citation>
    <scope>NUCLEOTIDE SEQUENCE [LARGE SCALE GENOMIC DNA]</scope>
    <source>
        <strain evidence="2 3">DSM 28129</strain>
    </source>
</reference>
<dbReference type="RefSeq" id="WP_091227724.1">
    <property type="nucleotide sequence ID" value="NZ_FNBG01000005.1"/>
</dbReference>
<proteinExistence type="predicted"/>
<dbReference type="AlphaFoldDB" id="A0A1G7HYM6"/>
<evidence type="ECO:0000313" key="3">
    <source>
        <dbReference type="Proteomes" id="UP000198972"/>
    </source>
</evidence>
<gene>
    <name evidence="2" type="ORF">SAMN04488542_10575</name>
</gene>
<keyword evidence="1" id="KW-0812">Transmembrane</keyword>
<protein>
    <submittedName>
        <fullName evidence="2">Uncharacterized protein</fullName>
    </submittedName>
</protein>
<evidence type="ECO:0000313" key="2">
    <source>
        <dbReference type="EMBL" id="SDF05209.1"/>
    </source>
</evidence>
<dbReference type="Proteomes" id="UP000198972">
    <property type="component" value="Unassembled WGS sequence"/>
</dbReference>
<keyword evidence="1" id="KW-0472">Membrane</keyword>
<keyword evidence="3" id="KW-1185">Reference proteome</keyword>
<evidence type="ECO:0000256" key="1">
    <source>
        <dbReference type="SAM" id="Phobius"/>
    </source>
</evidence>
<accession>A0A1G7HYM6</accession>
<feature type="transmembrane region" description="Helical" evidence="1">
    <location>
        <begin position="6"/>
        <end position="26"/>
    </location>
</feature>
<name>A0A1G7HYM6_9BACL</name>
<organism evidence="2 3">
    <name type="scientific">Fontibacillus panacisegetis</name>
    <dbReference type="NCBI Taxonomy" id="670482"/>
    <lineage>
        <taxon>Bacteria</taxon>
        <taxon>Bacillati</taxon>
        <taxon>Bacillota</taxon>
        <taxon>Bacilli</taxon>
        <taxon>Bacillales</taxon>
        <taxon>Paenibacillaceae</taxon>
        <taxon>Fontibacillus</taxon>
    </lineage>
</organism>
<keyword evidence="1" id="KW-1133">Transmembrane helix</keyword>
<sequence length="153" mass="17961">MKEWIALYAAIVSTAALIWNITLWALSKKVLRLRCSIINRFDIRDDECRPNSWNAVEYQIINRGDKPIKITYLGGTFFTPYGEGKFALSPNDFPKKIEAMDSITIFREAPDVFDDHLKEIYVEDSIGRRYSLSSRKIRKIKNHVKRMDEYLEH</sequence>
<dbReference type="EMBL" id="FNBG01000005">
    <property type="protein sequence ID" value="SDF05209.1"/>
    <property type="molecule type" value="Genomic_DNA"/>
</dbReference>